<dbReference type="Gramene" id="CMI223CT">
    <property type="protein sequence ID" value="CMI223CT"/>
    <property type="gene ID" value="CMI223C"/>
</dbReference>
<dbReference type="OrthoDB" id="410104at2759"/>
<dbReference type="Proteomes" id="UP000007014">
    <property type="component" value="Chromosome 9"/>
</dbReference>
<name>M1VH20_CYAM1</name>
<dbReference type="STRING" id="280699.M1VH20"/>
<keyword evidence="3" id="KW-1185">Reference proteome</keyword>
<dbReference type="GeneID" id="16993741"/>
<reference evidence="2 3" key="1">
    <citation type="journal article" date="2004" name="Nature">
        <title>Genome sequence of the ultrasmall unicellular red alga Cyanidioschyzon merolae 10D.</title>
        <authorList>
            <person name="Matsuzaki M."/>
            <person name="Misumi O."/>
            <person name="Shin-i T."/>
            <person name="Maruyama S."/>
            <person name="Takahara M."/>
            <person name="Miyagishima S."/>
            <person name="Mori T."/>
            <person name="Nishida K."/>
            <person name="Yagisawa F."/>
            <person name="Nishida K."/>
            <person name="Yoshida Y."/>
            <person name="Nishimura Y."/>
            <person name="Nakao S."/>
            <person name="Kobayashi T."/>
            <person name="Momoyama Y."/>
            <person name="Higashiyama T."/>
            <person name="Minoda A."/>
            <person name="Sano M."/>
            <person name="Nomoto H."/>
            <person name="Oishi K."/>
            <person name="Hayashi H."/>
            <person name="Ohta F."/>
            <person name="Nishizaka S."/>
            <person name="Haga S."/>
            <person name="Miura S."/>
            <person name="Morishita T."/>
            <person name="Kabeya Y."/>
            <person name="Terasawa K."/>
            <person name="Suzuki Y."/>
            <person name="Ishii Y."/>
            <person name="Asakawa S."/>
            <person name="Takano H."/>
            <person name="Ohta N."/>
            <person name="Kuroiwa H."/>
            <person name="Tanaka K."/>
            <person name="Shimizu N."/>
            <person name="Sugano S."/>
            <person name="Sato N."/>
            <person name="Nozaki H."/>
            <person name="Ogasawara N."/>
            <person name="Kohara Y."/>
            <person name="Kuroiwa T."/>
        </authorList>
    </citation>
    <scope>NUCLEOTIDE SEQUENCE [LARGE SCALE GENOMIC DNA]</scope>
    <source>
        <strain evidence="2 3">10D</strain>
    </source>
</reference>
<accession>M1VH20</accession>
<dbReference type="InterPro" id="IPR000477">
    <property type="entry name" value="RT_dom"/>
</dbReference>
<evidence type="ECO:0000259" key="1">
    <source>
        <dbReference type="PROSITE" id="PS50878"/>
    </source>
</evidence>
<proteinExistence type="predicted"/>
<protein>
    <submittedName>
        <fullName evidence="2">Retroelement</fullName>
    </submittedName>
</protein>
<reference evidence="2 3" key="2">
    <citation type="journal article" date="2007" name="BMC Biol.">
        <title>A 100%-complete sequence reveals unusually simple genomic features in the hot-spring red alga Cyanidioschyzon merolae.</title>
        <authorList>
            <person name="Nozaki H."/>
            <person name="Takano H."/>
            <person name="Misumi O."/>
            <person name="Terasawa K."/>
            <person name="Matsuzaki M."/>
            <person name="Maruyama S."/>
            <person name="Nishida K."/>
            <person name="Yagisawa F."/>
            <person name="Yoshida Y."/>
            <person name="Fujiwara T."/>
            <person name="Takio S."/>
            <person name="Tamura K."/>
            <person name="Chung S.J."/>
            <person name="Nakamura S."/>
            <person name="Kuroiwa H."/>
            <person name="Tanaka K."/>
            <person name="Sato N."/>
            <person name="Kuroiwa T."/>
        </authorList>
    </citation>
    <scope>NUCLEOTIDE SEQUENCE [LARGE SCALE GENOMIC DNA]</scope>
    <source>
        <strain evidence="2 3">10D</strain>
    </source>
</reference>
<evidence type="ECO:0000313" key="3">
    <source>
        <dbReference type="Proteomes" id="UP000007014"/>
    </source>
</evidence>
<gene>
    <name evidence="2" type="ORF">CYME_CMI223C</name>
</gene>
<dbReference type="PANTHER" id="PTHR19446">
    <property type="entry name" value="REVERSE TRANSCRIPTASES"/>
    <property type="match status" value="1"/>
</dbReference>
<organism evidence="2 3">
    <name type="scientific">Cyanidioschyzon merolae (strain NIES-3377 / 10D)</name>
    <name type="common">Unicellular red alga</name>
    <dbReference type="NCBI Taxonomy" id="280699"/>
    <lineage>
        <taxon>Eukaryota</taxon>
        <taxon>Rhodophyta</taxon>
        <taxon>Bangiophyceae</taxon>
        <taxon>Cyanidiales</taxon>
        <taxon>Cyanidiaceae</taxon>
        <taxon>Cyanidioschyzon</taxon>
    </lineage>
</organism>
<dbReference type="RefSeq" id="XP_005536379.1">
    <property type="nucleotide sequence ID" value="XM_005536322.1"/>
</dbReference>
<dbReference type="eggNOG" id="KOG1075">
    <property type="taxonomic scope" value="Eukaryota"/>
</dbReference>
<dbReference type="EMBL" id="AP006491">
    <property type="protein sequence ID" value="BAM80093.1"/>
    <property type="molecule type" value="Genomic_DNA"/>
</dbReference>
<feature type="domain" description="Reverse transcriptase" evidence="1">
    <location>
        <begin position="149"/>
        <end position="350"/>
    </location>
</feature>
<sequence length="350" mass="41000">MLESTNEDETWRSIRSRLDPPKKCLGLTPIVYKEALRTERASVNEAWTDHGTELHEDATGHCRNRIYWHQYAAQLPRLDPVPEWNDPIFWPESVRALLCSSNRKTPGIDGIPAEWMKLVTPKDETTGTPSIPDEPDTILGKRLVELIQRMFEEAYIPDIWRTVEVAPILKKDSHTHKDMNIYRTIRLILSIMNLLCAMLTNRIQRRLEERKFFAPEQAGFRSRDECMNHALTLIEVAQRRFIRDRQPTYVCFTDFRKVFDTVPHDALFLKMERAGVSRKCLAFFRALYADSWMRIRLGDSSRTPCIRIRRGLQKGERASPLLFNIFINDPLKNCRQYGLEVPWIDWGDAR</sequence>
<dbReference type="AlphaFoldDB" id="M1VH20"/>
<evidence type="ECO:0000313" key="2">
    <source>
        <dbReference type="EMBL" id="BAM80093.1"/>
    </source>
</evidence>
<dbReference type="KEGG" id="cme:CYME_CMI223C"/>
<dbReference type="HOGENOM" id="CLU_797789_0_0_1"/>
<dbReference type="Pfam" id="PF00078">
    <property type="entry name" value="RVT_1"/>
    <property type="match status" value="1"/>
</dbReference>
<dbReference type="PROSITE" id="PS50878">
    <property type="entry name" value="RT_POL"/>
    <property type="match status" value="1"/>
</dbReference>
<dbReference type="OMA" id="QGHEALP"/>